<comment type="caution">
    <text evidence="2">The sequence shown here is derived from an EMBL/GenBank/DDBJ whole genome shotgun (WGS) entry which is preliminary data.</text>
</comment>
<reference evidence="2" key="1">
    <citation type="submission" date="2020-09" db="EMBL/GenBank/DDBJ databases">
        <title>Genome-Enabled Discovery of Anthraquinone Biosynthesis in Senna tora.</title>
        <authorList>
            <person name="Kang S.-H."/>
            <person name="Pandey R.P."/>
            <person name="Lee C.-M."/>
            <person name="Sim J.-S."/>
            <person name="Jeong J.-T."/>
            <person name="Choi B.-S."/>
            <person name="Jung M."/>
            <person name="Ginzburg D."/>
            <person name="Zhao K."/>
            <person name="Won S.Y."/>
            <person name="Oh T.-J."/>
            <person name="Yu Y."/>
            <person name="Kim N.-H."/>
            <person name="Lee O.R."/>
            <person name="Lee T.-H."/>
            <person name="Bashyal P."/>
            <person name="Kim T.-S."/>
            <person name="Lee W.-H."/>
            <person name="Kawkins C."/>
            <person name="Kim C.-K."/>
            <person name="Kim J.S."/>
            <person name="Ahn B.O."/>
            <person name="Rhee S.Y."/>
            <person name="Sohng J.K."/>
        </authorList>
    </citation>
    <scope>NUCLEOTIDE SEQUENCE</scope>
    <source>
        <tissue evidence="2">Leaf</tissue>
    </source>
</reference>
<accession>A0A834WQP8</accession>
<proteinExistence type="predicted"/>
<gene>
    <name evidence="2" type="ORF">G2W53_017143</name>
</gene>
<organism evidence="2 3">
    <name type="scientific">Senna tora</name>
    <dbReference type="NCBI Taxonomy" id="362788"/>
    <lineage>
        <taxon>Eukaryota</taxon>
        <taxon>Viridiplantae</taxon>
        <taxon>Streptophyta</taxon>
        <taxon>Embryophyta</taxon>
        <taxon>Tracheophyta</taxon>
        <taxon>Spermatophyta</taxon>
        <taxon>Magnoliopsida</taxon>
        <taxon>eudicotyledons</taxon>
        <taxon>Gunneridae</taxon>
        <taxon>Pentapetalae</taxon>
        <taxon>rosids</taxon>
        <taxon>fabids</taxon>
        <taxon>Fabales</taxon>
        <taxon>Fabaceae</taxon>
        <taxon>Caesalpinioideae</taxon>
        <taxon>Cassia clade</taxon>
        <taxon>Senna</taxon>
    </lineage>
</organism>
<evidence type="ECO:0000256" key="1">
    <source>
        <dbReference type="SAM" id="MobiDB-lite"/>
    </source>
</evidence>
<protein>
    <submittedName>
        <fullName evidence="2">Uncharacterized protein</fullName>
    </submittedName>
</protein>
<evidence type="ECO:0000313" key="3">
    <source>
        <dbReference type="Proteomes" id="UP000634136"/>
    </source>
</evidence>
<dbReference type="AlphaFoldDB" id="A0A834WQP8"/>
<keyword evidence="3" id="KW-1185">Reference proteome</keyword>
<sequence>MQLGFQCRQRHLSSKKKSERRLTRKLPATTLPAFSEKPSTGTLARLPNNGDDEEDGRRKHGRTAPAVSVEDETGEPFERDYHLSQTSAAHSRGGTGGKRNIPLPLTTLPSRTIGATARHCYGWGGGTRVSLLGLDFDKDTF</sequence>
<evidence type="ECO:0000313" key="2">
    <source>
        <dbReference type="EMBL" id="KAF7825979.1"/>
    </source>
</evidence>
<dbReference type="Proteomes" id="UP000634136">
    <property type="component" value="Unassembled WGS sequence"/>
</dbReference>
<dbReference type="EMBL" id="JAAIUW010000006">
    <property type="protein sequence ID" value="KAF7825979.1"/>
    <property type="molecule type" value="Genomic_DNA"/>
</dbReference>
<feature type="compositionally biased region" description="Basic residues" evidence="1">
    <location>
        <begin position="8"/>
        <end position="24"/>
    </location>
</feature>
<name>A0A834WQP8_9FABA</name>
<feature type="region of interest" description="Disordered" evidence="1">
    <location>
        <begin position="1"/>
        <end position="105"/>
    </location>
</feature>